<feature type="signal peptide" evidence="2">
    <location>
        <begin position="1"/>
        <end position="25"/>
    </location>
</feature>
<dbReference type="EMBL" id="JADQDQ010000010">
    <property type="protein sequence ID" value="MBF9239211.1"/>
    <property type="molecule type" value="Genomic_DNA"/>
</dbReference>
<name>A0ABS0ILI1_9BACT</name>
<proteinExistence type="predicted"/>
<comment type="caution">
    <text evidence="3">The sequence shown here is derived from an EMBL/GenBank/DDBJ whole genome shotgun (WGS) entry which is preliminary data.</text>
</comment>
<evidence type="ECO:0000256" key="1">
    <source>
        <dbReference type="SAM" id="Phobius"/>
    </source>
</evidence>
<dbReference type="Proteomes" id="UP000597617">
    <property type="component" value="Unassembled WGS sequence"/>
</dbReference>
<keyword evidence="1" id="KW-0472">Membrane</keyword>
<dbReference type="RefSeq" id="WP_196283565.1">
    <property type="nucleotide sequence ID" value="NZ_JADQDQ010000010.1"/>
</dbReference>
<feature type="transmembrane region" description="Helical" evidence="1">
    <location>
        <begin position="157"/>
        <end position="175"/>
    </location>
</feature>
<keyword evidence="1" id="KW-0812">Transmembrane</keyword>
<evidence type="ECO:0000313" key="3">
    <source>
        <dbReference type="EMBL" id="MBF9239211.1"/>
    </source>
</evidence>
<gene>
    <name evidence="3" type="ORF">I2I05_17540</name>
</gene>
<organism evidence="3 4">
    <name type="scientific">Hymenobacter jeongseonensis</name>
    <dbReference type="NCBI Taxonomy" id="2791027"/>
    <lineage>
        <taxon>Bacteria</taxon>
        <taxon>Pseudomonadati</taxon>
        <taxon>Bacteroidota</taxon>
        <taxon>Cytophagia</taxon>
        <taxon>Cytophagales</taxon>
        <taxon>Hymenobacteraceae</taxon>
        <taxon>Hymenobacter</taxon>
    </lineage>
</organism>
<protein>
    <submittedName>
        <fullName evidence="3">Uncharacterized protein</fullName>
    </submittedName>
</protein>
<keyword evidence="4" id="KW-1185">Reference proteome</keyword>
<keyword evidence="1" id="KW-1133">Transmembrane helix</keyword>
<reference evidence="3 4" key="1">
    <citation type="submission" date="2020-11" db="EMBL/GenBank/DDBJ databases">
        <authorList>
            <person name="Kim M.K."/>
        </authorList>
    </citation>
    <scope>NUCLEOTIDE SEQUENCE [LARGE SCALE GENOMIC DNA]</scope>
    <source>
        <strain evidence="3 4">BT683</strain>
    </source>
</reference>
<keyword evidence="2" id="KW-0732">Signal</keyword>
<feature type="transmembrane region" description="Helical" evidence="1">
    <location>
        <begin position="126"/>
        <end position="151"/>
    </location>
</feature>
<accession>A0ABS0ILI1</accession>
<evidence type="ECO:0000256" key="2">
    <source>
        <dbReference type="SAM" id="SignalP"/>
    </source>
</evidence>
<sequence length="182" mass="19165">MVFTTRLRFFRFRLLGFLVISGEMASSCQSSRPSFSFQPAPHHERAAQMPPVEAAADSTVAAVGLPALATPPLPRLAAESVREKRRPTTPQSSKQPVATSLTTVVLSPASAAVHRREWLRRPHATAEVGLGTTVLGVLGLIALPIALIGLVVSGGGLVWAVVAGLAAVAVLVAYLDPFGRQE</sequence>
<evidence type="ECO:0000313" key="4">
    <source>
        <dbReference type="Proteomes" id="UP000597617"/>
    </source>
</evidence>
<feature type="chain" id="PRO_5047367222" evidence="2">
    <location>
        <begin position="26"/>
        <end position="182"/>
    </location>
</feature>